<reference evidence="4" key="1">
    <citation type="submission" date="2022-11" db="UniProtKB">
        <authorList>
            <consortium name="WormBaseParasite"/>
        </authorList>
    </citation>
    <scope>IDENTIFICATION</scope>
</reference>
<keyword evidence="1" id="KW-0472">Membrane</keyword>
<feature type="transmembrane region" description="Helical" evidence="1">
    <location>
        <begin position="29"/>
        <end position="54"/>
    </location>
</feature>
<accession>A0A915JSX2</accession>
<organism evidence="3 4">
    <name type="scientific">Romanomermis culicivorax</name>
    <name type="common">Nematode worm</name>
    <dbReference type="NCBI Taxonomy" id="13658"/>
    <lineage>
        <taxon>Eukaryota</taxon>
        <taxon>Metazoa</taxon>
        <taxon>Ecdysozoa</taxon>
        <taxon>Nematoda</taxon>
        <taxon>Enoplea</taxon>
        <taxon>Dorylaimia</taxon>
        <taxon>Mermithida</taxon>
        <taxon>Mermithoidea</taxon>
        <taxon>Mermithidae</taxon>
        <taxon>Romanomermis</taxon>
    </lineage>
</organism>
<keyword evidence="3" id="KW-1185">Reference proteome</keyword>
<dbReference type="InterPro" id="IPR056769">
    <property type="entry name" value="Piezo_TM1-24"/>
</dbReference>
<dbReference type="Proteomes" id="UP000887565">
    <property type="component" value="Unplaced"/>
</dbReference>
<feature type="transmembrane region" description="Helical" evidence="1">
    <location>
        <begin position="75"/>
        <end position="102"/>
    </location>
</feature>
<feature type="domain" description="Piezo TM1-24" evidence="2">
    <location>
        <begin position="41"/>
        <end position="164"/>
    </location>
</feature>
<feature type="transmembrane region" description="Helical" evidence="1">
    <location>
        <begin position="142"/>
        <end position="165"/>
    </location>
</feature>
<keyword evidence="1" id="KW-1133">Transmembrane helix</keyword>
<evidence type="ECO:0000313" key="3">
    <source>
        <dbReference type="Proteomes" id="UP000887565"/>
    </source>
</evidence>
<evidence type="ECO:0000259" key="2">
    <source>
        <dbReference type="Pfam" id="PF24871"/>
    </source>
</evidence>
<proteinExistence type="predicted"/>
<dbReference type="AlphaFoldDB" id="A0A915JSX2"/>
<name>A0A915JSX2_ROMCU</name>
<keyword evidence="1" id="KW-0812">Transmembrane</keyword>
<evidence type="ECO:0000313" key="4">
    <source>
        <dbReference type="WBParaSite" id="nRc.2.0.1.t29346-RA"/>
    </source>
</evidence>
<sequence length="211" mass="23553">MEKAATNLRNNQRNRNEELNYQAKCSTNFIAKFAVVGCLIRQCLLSLLYGLLFLVWPFSSSYCATGDLRKNTKTYLKFCVALGSLALSSQLIVCGLSFGLWADSDPSDCDKFWTVLRAIGLQSSDDANFPLLRHSKLSTVEIIRYIAPDVAVSFVSTVTLLVYVCSKPRHIVLTQLDEVMASAVLMGLGPAIAQKQKALAERYRRHFRLFG</sequence>
<dbReference type="WBParaSite" id="nRc.2.0.1.t29346-RA">
    <property type="protein sequence ID" value="nRc.2.0.1.t29346-RA"/>
    <property type="gene ID" value="nRc.2.0.1.g29346"/>
</dbReference>
<protein>
    <recommendedName>
        <fullName evidence="2">Piezo TM1-24 domain-containing protein</fullName>
    </recommendedName>
</protein>
<dbReference type="Pfam" id="PF24871">
    <property type="entry name" value="Piezo_TM1-24"/>
    <property type="match status" value="1"/>
</dbReference>
<evidence type="ECO:0000256" key="1">
    <source>
        <dbReference type="SAM" id="Phobius"/>
    </source>
</evidence>